<keyword evidence="3" id="KW-1185">Reference proteome</keyword>
<keyword evidence="1" id="KW-1133">Transmembrane helix</keyword>
<dbReference type="STRING" id="284592.Q6BUK3"/>
<dbReference type="OMA" id="ELWGVQF"/>
<organism evidence="2 3">
    <name type="scientific">Debaryomyces hansenii (strain ATCC 36239 / CBS 767 / BCRC 21394 / JCM 1990 / NBRC 0083 / IGC 2968)</name>
    <name type="common">Yeast</name>
    <name type="synonym">Torulaspora hansenii</name>
    <dbReference type="NCBI Taxonomy" id="284592"/>
    <lineage>
        <taxon>Eukaryota</taxon>
        <taxon>Fungi</taxon>
        <taxon>Dikarya</taxon>
        <taxon>Ascomycota</taxon>
        <taxon>Saccharomycotina</taxon>
        <taxon>Pichiomycetes</taxon>
        <taxon>Debaryomycetaceae</taxon>
        <taxon>Debaryomyces</taxon>
    </lineage>
</organism>
<protein>
    <submittedName>
        <fullName evidence="2">DEHA2C09922p</fullName>
    </submittedName>
</protein>
<feature type="transmembrane region" description="Helical" evidence="1">
    <location>
        <begin position="52"/>
        <end position="73"/>
    </location>
</feature>
<dbReference type="RefSeq" id="XP_458116.2">
    <property type="nucleotide sequence ID" value="XM_458116.1"/>
</dbReference>
<dbReference type="InParanoid" id="Q6BUK3"/>
<dbReference type="VEuPathDB" id="FungiDB:DEHA2C09922g"/>
<evidence type="ECO:0000256" key="1">
    <source>
        <dbReference type="SAM" id="Phobius"/>
    </source>
</evidence>
<feature type="transmembrane region" description="Helical" evidence="1">
    <location>
        <begin position="105"/>
        <end position="123"/>
    </location>
</feature>
<keyword evidence="1" id="KW-0472">Membrane</keyword>
<accession>Q6BUK3</accession>
<gene>
    <name evidence="2" type="ordered locus">DEHA2C09922g</name>
</gene>
<proteinExistence type="predicted"/>
<evidence type="ECO:0000313" key="2">
    <source>
        <dbReference type="EMBL" id="CAG86187.2"/>
    </source>
</evidence>
<dbReference type="eggNOG" id="ENOG502QSU5">
    <property type="taxonomic scope" value="Eukaryota"/>
</dbReference>
<dbReference type="HOGENOM" id="CLU_076919_0_0_1"/>
<dbReference type="Pfam" id="PF11124">
    <property type="entry name" value="Pho86"/>
    <property type="match status" value="1"/>
</dbReference>
<evidence type="ECO:0000313" key="3">
    <source>
        <dbReference type="Proteomes" id="UP000000599"/>
    </source>
</evidence>
<sequence length="330" mass="37752">MAIQKDVNLNEPLNDKIPPTLGKTSLTPELSQAALILQGDYYSQLQGKCNRYVFWHPISTTFLVISTSIFTYYRLYDYISVSESFGEFFSFFIKSRDFQFQVMGIFPWLVCVFGIVGIVTHFVSDVYKDISVKLPQLKYIEKIFGFNLKEYARLSQSTLLKQKRKLTPKEVVFLKNGANTHIVMYRDSPIAIITLIPLLDESSETEFVIKITGLHVRKAFVKVDFDVLLLEWSYDRARDILKEYGPNKDAKITLLADAFSFDNSLIKTLENQSFQKISSSFTLNSFEDDSESKTGILSYITSTGAYKTFGITKDTYRLTLQDKTADGNLI</sequence>
<dbReference type="InterPro" id="IPR024297">
    <property type="entry name" value="Pho86"/>
</dbReference>
<dbReference type="OrthoDB" id="4082764at2759"/>
<dbReference type="FunCoup" id="Q6BUK3">
    <property type="interactions" value="215"/>
</dbReference>
<dbReference type="KEGG" id="dha:DEHA2C09922g"/>
<dbReference type="Proteomes" id="UP000000599">
    <property type="component" value="Chromosome C"/>
</dbReference>
<dbReference type="EMBL" id="CR382135">
    <property type="protein sequence ID" value="CAG86187.2"/>
    <property type="molecule type" value="Genomic_DNA"/>
</dbReference>
<name>Q6BUK3_DEBHA</name>
<dbReference type="GeneID" id="2900439"/>
<keyword evidence="1" id="KW-0812">Transmembrane</keyword>
<dbReference type="AlphaFoldDB" id="Q6BUK3"/>
<reference evidence="2 3" key="1">
    <citation type="journal article" date="2004" name="Nature">
        <title>Genome evolution in yeasts.</title>
        <authorList>
            <consortium name="Genolevures"/>
            <person name="Dujon B."/>
            <person name="Sherman D."/>
            <person name="Fischer G."/>
            <person name="Durrens P."/>
            <person name="Casaregola S."/>
            <person name="Lafontaine I."/>
            <person name="de Montigny J."/>
            <person name="Marck C."/>
            <person name="Neuveglise C."/>
            <person name="Talla E."/>
            <person name="Goffard N."/>
            <person name="Frangeul L."/>
            <person name="Aigle M."/>
            <person name="Anthouard V."/>
            <person name="Babour A."/>
            <person name="Barbe V."/>
            <person name="Barnay S."/>
            <person name="Blanchin S."/>
            <person name="Beckerich J.M."/>
            <person name="Beyne E."/>
            <person name="Bleykasten C."/>
            <person name="Boisrame A."/>
            <person name="Boyer J."/>
            <person name="Cattolico L."/>
            <person name="Confanioleri F."/>
            <person name="de Daruvar A."/>
            <person name="Despons L."/>
            <person name="Fabre E."/>
            <person name="Fairhead C."/>
            <person name="Ferry-Dumazet H."/>
            <person name="Groppi A."/>
            <person name="Hantraye F."/>
            <person name="Hennequin C."/>
            <person name="Jauniaux N."/>
            <person name="Joyet P."/>
            <person name="Kachouri R."/>
            <person name="Kerrest A."/>
            <person name="Koszul R."/>
            <person name="Lemaire M."/>
            <person name="Lesur I."/>
            <person name="Ma L."/>
            <person name="Muller H."/>
            <person name="Nicaud J.M."/>
            <person name="Nikolski M."/>
            <person name="Oztas S."/>
            <person name="Ozier-Kalogeropoulos O."/>
            <person name="Pellenz S."/>
            <person name="Potier S."/>
            <person name="Richard G.F."/>
            <person name="Straub M.L."/>
            <person name="Suleau A."/>
            <person name="Swennene D."/>
            <person name="Tekaia F."/>
            <person name="Wesolowski-Louvel M."/>
            <person name="Westhof E."/>
            <person name="Wirth B."/>
            <person name="Zeniou-Meyer M."/>
            <person name="Zivanovic I."/>
            <person name="Bolotin-Fukuhara M."/>
            <person name="Thierry A."/>
            <person name="Bouchier C."/>
            <person name="Caudron B."/>
            <person name="Scarpelli C."/>
            <person name="Gaillardin C."/>
            <person name="Weissenbach J."/>
            <person name="Wincker P."/>
            <person name="Souciet J.L."/>
        </authorList>
    </citation>
    <scope>NUCLEOTIDE SEQUENCE [LARGE SCALE GENOMIC DNA]</scope>
    <source>
        <strain evidence="3">ATCC 36239 / CBS 767 / BCRC 21394 / JCM 1990 / NBRC 0083 / IGC 2968</strain>
    </source>
</reference>